<evidence type="ECO:0000256" key="4">
    <source>
        <dbReference type="RuleBase" id="RU362075"/>
    </source>
</evidence>
<comment type="pathway">
    <text evidence="1 4">Carotenoid biosynthesis.</text>
</comment>
<dbReference type="SUPFAM" id="SSF51905">
    <property type="entry name" value="FAD/NAD(P)-binding domain"/>
    <property type="match status" value="1"/>
</dbReference>
<keyword evidence="2 4" id="KW-0125">Carotenoid biosynthesis</keyword>
<feature type="region of interest" description="Disordered" evidence="5">
    <location>
        <begin position="518"/>
        <end position="538"/>
    </location>
</feature>
<dbReference type="Pfam" id="PF01593">
    <property type="entry name" value="Amino_oxidase"/>
    <property type="match status" value="1"/>
</dbReference>
<feature type="domain" description="Amine oxidase" evidence="6">
    <location>
        <begin position="15"/>
        <end position="510"/>
    </location>
</feature>
<dbReference type="Proteomes" id="UP000468687">
    <property type="component" value="Unassembled WGS sequence"/>
</dbReference>
<comment type="similarity">
    <text evidence="4">Belongs to the carotenoid/retinoid oxidoreductase family.</text>
</comment>
<dbReference type="InterPro" id="IPR002937">
    <property type="entry name" value="Amino_oxidase"/>
</dbReference>
<keyword evidence="3 4" id="KW-0560">Oxidoreductase</keyword>
<dbReference type="GO" id="GO:0016491">
    <property type="term" value="F:oxidoreductase activity"/>
    <property type="evidence" value="ECO:0007669"/>
    <property type="project" value="UniProtKB-KW"/>
</dbReference>
<dbReference type="PANTHER" id="PTHR43734">
    <property type="entry name" value="PHYTOENE DESATURASE"/>
    <property type="match status" value="1"/>
</dbReference>
<organism evidence="7 8">
    <name type="scientific">Nocardioides zeae</name>
    <dbReference type="NCBI Taxonomy" id="1457234"/>
    <lineage>
        <taxon>Bacteria</taxon>
        <taxon>Bacillati</taxon>
        <taxon>Actinomycetota</taxon>
        <taxon>Actinomycetes</taxon>
        <taxon>Propionibacteriales</taxon>
        <taxon>Nocardioidaceae</taxon>
        <taxon>Nocardioides</taxon>
    </lineage>
</organism>
<comment type="caution">
    <text evidence="7">The sequence shown here is derived from an EMBL/GenBank/DDBJ whole genome shotgun (WGS) entry which is preliminary data.</text>
</comment>
<dbReference type="RefSeq" id="WP_163774434.1">
    <property type="nucleotide sequence ID" value="NZ_JAAGXA010000022.1"/>
</dbReference>
<evidence type="ECO:0000256" key="2">
    <source>
        <dbReference type="ARBA" id="ARBA00022746"/>
    </source>
</evidence>
<evidence type="ECO:0000313" key="7">
    <source>
        <dbReference type="EMBL" id="NEN80500.1"/>
    </source>
</evidence>
<accession>A0A6P0HQI2</accession>
<evidence type="ECO:0000256" key="3">
    <source>
        <dbReference type="ARBA" id="ARBA00023002"/>
    </source>
</evidence>
<reference evidence="7 8" key="1">
    <citation type="journal article" date="2014" name="Int. J. Syst. Evol. Microbiol.">
        <title>Nocardioides zeae sp. nov., isolated from the stem of Zea mays.</title>
        <authorList>
            <person name="Glaeser S.P."/>
            <person name="McInroy J.A."/>
            <person name="Busse H.J."/>
            <person name="Kampfer P."/>
        </authorList>
    </citation>
    <scope>NUCLEOTIDE SEQUENCE [LARGE SCALE GENOMIC DNA]</scope>
    <source>
        <strain evidence="7 8">JCM 30728</strain>
    </source>
</reference>
<dbReference type="Gene3D" id="3.50.50.60">
    <property type="entry name" value="FAD/NAD(P)-binding domain"/>
    <property type="match status" value="2"/>
</dbReference>
<gene>
    <name evidence="7" type="primary">crtI</name>
    <name evidence="7" type="ORF">G3T38_19805</name>
</gene>
<dbReference type="NCBIfam" id="TIGR02734">
    <property type="entry name" value="crtI_fam"/>
    <property type="match status" value="1"/>
</dbReference>
<dbReference type="GO" id="GO:0016117">
    <property type="term" value="P:carotenoid biosynthetic process"/>
    <property type="evidence" value="ECO:0007669"/>
    <property type="project" value="UniProtKB-KW"/>
</dbReference>
<dbReference type="PANTHER" id="PTHR43734:SF1">
    <property type="entry name" value="PHYTOENE DESATURASE"/>
    <property type="match status" value="1"/>
</dbReference>
<keyword evidence="8" id="KW-1185">Reference proteome</keyword>
<evidence type="ECO:0000259" key="6">
    <source>
        <dbReference type="Pfam" id="PF01593"/>
    </source>
</evidence>
<evidence type="ECO:0000256" key="1">
    <source>
        <dbReference type="ARBA" id="ARBA00004829"/>
    </source>
</evidence>
<evidence type="ECO:0000256" key="5">
    <source>
        <dbReference type="SAM" id="MobiDB-lite"/>
    </source>
</evidence>
<dbReference type="AlphaFoldDB" id="A0A6P0HQI2"/>
<dbReference type="EMBL" id="JAAGXA010000022">
    <property type="protein sequence ID" value="NEN80500.1"/>
    <property type="molecule type" value="Genomic_DNA"/>
</dbReference>
<dbReference type="InterPro" id="IPR036188">
    <property type="entry name" value="FAD/NAD-bd_sf"/>
</dbReference>
<sequence length="549" mass="58827">MSAPLRRVVVVGGGVAGLATAALLAADGHDVELFEKNDALGGRAGSWEQDGFRFDTGPSWWLMPEVFDHFFRLLGTTTEEQVELVRLDPGYRVFFEGVPGSIDVAADEQGNRALFESIEPGAGDRLGDYLRSARQAYDLAVDRFLYTSFETPAAFLGRRVLAHGPRLAGLLARSLESYVAARFSDRRLRQVLGYPAVFLGSSPDRTPAMYHLMSWLDLADGVRYPAGGFTRLVEALADLARQRGARLHTGSAVTEVLTCRRTSGRGDRRRARVTGVRVVDPDGTTRDVPADVVVGAADLHHVETRLLPEDLQTYPQRWWDKAVSGPGAVLVQLGVTGHLPQLEHHSLFFTEDWHANFDAIFGTPTRVPDPASIYVCKPSATDDTVAPADHENLFVLVPVPPDPDIGRGGVDGAGDPLVEAIADRAIDLVARWADVPDLADRVVVRRTVGPADFVADVNAWCGGALGPAHVLKQSAFFRAGNVSTKVRDLYYAGASTVPGIGLPMCLISAELVRKRLAGDTSVGPSTEPPAGHVPGAVPDGTVDAAAGVA</sequence>
<evidence type="ECO:0000313" key="8">
    <source>
        <dbReference type="Proteomes" id="UP000468687"/>
    </source>
</evidence>
<name>A0A6P0HQI2_9ACTN</name>
<protein>
    <submittedName>
        <fullName evidence="7">Phytoene desaturase</fullName>
    </submittedName>
</protein>
<dbReference type="InterPro" id="IPR014105">
    <property type="entry name" value="Carotenoid/retinoid_OxRdtase"/>
</dbReference>
<dbReference type="PRINTS" id="PR00419">
    <property type="entry name" value="ADXRDTASE"/>
</dbReference>
<proteinExistence type="inferred from homology"/>